<dbReference type="EMBL" id="CAUYUE010000007">
    <property type="protein sequence ID" value="CAK0782875.1"/>
    <property type="molecule type" value="Genomic_DNA"/>
</dbReference>
<name>A0AAV1I8M8_9CHLO</name>
<evidence type="ECO:0000256" key="6">
    <source>
        <dbReference type="ARBA" id="ARBA00023136"/>
    </source>
</evidence>
<comment type="caution">
    <text evidence="9">The sequence shown here is derived from an EMBL/GenBank/DDBJ whole genome shotgun (WGS) entry which is preliminary data.</text>
</comment>
<sequence length="390" mass="43380">MLGDDIKQPTEGLVTEEDCDAVFRALVADHADRPWCIRQGKEPAWLRESIPERLWQHERSTALVTGRLDGPNPTHQVNIHFYAIWKWMKQYRIRPGQLRLLVDFHVPQWAPGTFGTGLASALGTVRWLPLLDPGVLILERVQFSIPRGRAFVFNIFKHQLDRQIDTDYLELAETVKQAHKPTTAKQYNAEQDFEPGSIRRAPRVVISKRRPADSRILANADELALFLRNTYRMDACVVSFGELAFAEQVRAAAHADVLVGVTGSDLINLMFLPRYGSIVEVFPALDTDVVFTPELSNMARMLGKNHLSYVSAGNVTVTYDENGAQRGGKLLHSAKSVAVSIPDLAALVGVAAQRALGGSVWGRTSCLKHQDNITCTSEDVDLFTRDATVG</sequence>
<dbReference type="GO" id="GO:0016020">
    <property type="term" value="C:membrane"/>
    <property type="evidence" value="ECO:0007669"/>
    <property type="project" value="UniProtKB-SubCell"/>
</dbReference>
<evidence type="ECO:0000256" key="1">
    <source>
        <dbReference type="ARBA" id="ARBA00004167"/>
    </source>
</evidence>
<evidence type="ECO:0000256" key="5">
    <source>
        <dbReference type="ARBA" id="ARBA00022989"/>
    </source>
</evidence>
<keyword evidence="10" id="KW-1185">Reference proteome</keyword>
<keyword evidence="6" id="KW-0472">Membrane</keyword>
<dbReference type="Pfam" id="PF04577">
    <property type="entry name" value="Glyco_transf_61"/>
    <property type="match status" value="1"/>
</dbReference>
<keyword evidence="4" id="KW-0812">Transmembrane</keyword>
<evidence type="ECO:0000256" key="2">
    <source>
        <dbReference type="ARBA" id="ARBA00022676"/>
    </source>
</evidence>
<dbReference type="PANTHER" id="PTHR20961:SF38">
    <property type="entry name" value="PROTEIN O-LINKED-MANNOSE BETA-1,4-N-ACETYLGLUCOSAMINYLTRANSFERASE 2"/>
    <property type="match status" value="1"/>
</dbReference>
<dbReference type="InterPro" id="IPR007657">
    <property type="entry name" value="Glycosyltransferase_61"/>
</dbReference>
<feature type="domain" description="Glycosyltransferase 61 catalytic" evidence="8">
    <location>
        <begin position="169"/>
        <end position="274"/>
    </location>
</feature>
<dbReference type="Proteomes" id="UP001314263">
    <property type="component" value="Unassembled WGS sequence"/>
</dbReference>
<accession>A0AAV1I8M8</accession>
<reference evidence="9 10" key="1">
    <citation type="submission" date="2023-10" db="EMBL/GenBank/DDBJ databases">
        <authorList>
            <person name="Maclean D."/>
            <person name="Macfadyen A."/>
        </authorList>
    </citation>
    <scope>NUCLEOTIDE SEQUENCE [LARGE SCALE GENOMIC DNA]</scope>
</reference>
<evidence type="ECO:0000256" key="3">
    <source>
        <dbReference type="ARBA" id="ARBA00022679"/>
    </source>
</evidence>
<protein>
    <recommendedName>
        <fullName evidence="8">Glycosyltransferase 61 catalytic domain-containing protein</fullName>
    </recommendedName>
</protein>
<dbReference type="PANTHER" id="PTHR20961">
    <property type="entry name" value="GLYCOSYLTRANSFERASE"/>
    <property type="match status" value="1"/>
</dbReference>
<comment type="subcellular location">
    <subcellularLocation>
        <location evidence="1">Membrane</location>
        <topology evidence="1">Single-pass membrane protein</topology>
    </subcellularLocation>
</comment>
<keyword evidence="7" id="KW-0325">Glycoprotein</keyword>
<evidence type="ECO:0000256" key="7">
    <source>
        <dbReference type="ARBA" id="ARBA00023180"/>
    </source>
</evidence>
<proteinExistence type="predicted"/>
<evidence type="ECO:0000313" key="9">
    <source>
        <dbReference type="EMBL" id="CAK0782875.1"/>
    </source>
</evidence>
<keyword evidence="2" id="KW-0328">Glycosyltransferase</keyword>
<organism evidence="9 10">
    <name type="scientific">Coccomyxa viridis</name>
    <dbReference type="NCBI Taxonomy" id="1274662"/>
    <lineage>
        <taxon>Eukaryota</taxon>
        <taxon>Viridiplantae</taxon>
        <taxon>Chlorophyta</taxon>
        <taxon>core chlorophytes</taxon>
        <taxon>Trebouxiophyceae</taxon>
        <taxon>Trebouxiophyceae incertae sedis</taxon>
        <taxon>Coccomyxaceae</taxon>
        <taxon>Coccomyxa</taxon>
    </lineage>
</organism>
<dbReference type="AlphaFoldDB" id="A0AAV1I8M8"/>
<keyword evidence="5" id="KW-1133">Transmembrane helix</keyword>
<evidence type="ECO:0000256" key="4">
    <source>
        <dbReference type="ARBA" id="ARBA00022692"/>
    </source>
</evidence>
<dbReference type="GO" id="GO:0005794">
    <property type="term" value="C:Golgi apparatus"/>
    <property type="evidence" value="ECO:0007669"/>
    <property type="project" value="UniProtKB-ARBA"/>
</dbReference>
<evidence type="ECO:0000259" key="8">
    <source>
        <dbReference type="Pfam" id="PF04577"/>
    </source>
</evidence>
<evidence type="ECO:0000313" key="10">
    <source>
        <dbReference type="Proteomes" id="UP001314263"/>
    </source>
</evidence>
<dbReference type="GO" id="GO:0016763">
    <property type="term" value="F:pentosyltransferase activity"/>
    <property type="evidence" value="ECO:0007669"/>
    <property type="project" value="UniProtKB-ARBA"/>
</dbReference>
<keyword evidence="3" id="KW-0808">Transferase</keyword>
<gene>
    <name evidence="9" type="ORF">CVIRNUC_006070</name>
</gene>
<dbReference type="InterPro" id="IPR049625">
    <property type="entry name" value="Glyco_transf_61_cat"/>
</dbReference>